<keyword evidence="2" id="KW-1185">Reference proteome</keyword>
<dbReference type="InterPro" id="IPR036583">
    <property type="entry name" value="23S_rRNA_IVS_sf"/>
</dbReference>
<evidence type="ECO:0000313" key="1">
    <source>
        <dbReference type="EMBL" id="NEZ61108.1"/>
    </source>
</evidence>
<sequence length="128" mass="14568">MGSDFIRTYQELQVYRLAFRGAMRLYRLAQEFPPEEDEMLTRQIVTASRSVCANVAEAWGKRRYRKAFMAKLNDAESEAAEVQTWIAFAVGCDYLSAEVGQDLLGQYRTICEALGRLVENAAAWTREG</sequence>
<gene>
    <name evidence="1" type="ORF">DXZ20_36830</name>
</gene>
<proteinExistence type="predicted"/>
<dbReference type="Pfam" id="PF05635">
    <property type="entry name" value="23S_rRNA_IVP"/>
    <property type="match status" value="1"/>
</dbReference>
<organism evidence="1 2">
    <name type="scientific">Adonisia turfae CCMR0081</name>
    <dbReference type="NCBI Taxonomy" id="2292702"/>
    <lineage>
        <taxon>Bacteria</taxon>
        <taxon>Bacillati</taxon>
        <taxon>Cyanobacteriota</taxon>
        <taxon>Adonisia</taxon>
        <taxon>Adonisia turfae</taxon>
    </lineage>
</organism>
<dbReference type="SUPFAM" id="SSF158446">
    <property type="entry name" value="IVS-encoded protein-like"/>
    <property type="match status" value="1"/>
</dbReference>
<dbReference type="PANTHER" id="PTHR38471:SF2">
    <property type="entry name" value="FOUR HELIX BUNDLE PROTEIN"/>
    <property type="match status" value="1"/>
</dbReference>
<reference evidence="1 2" key="1">
    <citation type="journal article" date="2020" name="Microb. Ecol.">
        <title>Ecogenomics of the Marine Benthic Filamentous Cyanobacterium Adonisia.</title>
        <authorList>
            <person name="Walter J.M."/>
            <person name="Coutinho F.H."/>
            <person name="Leomil L."/>
            <person name="Hargreaves P.I."/>
            <person name="Campeao M.E."/>
            <person name="Vieira V.V."/>
            <person name="Silva B.S."/>
            <person name="Fistarol G.O."/>
            <person name="Salomon P.S."/>
            <person name="Sawabe T."/>
            <person name="Mino S."/>
            <person name="Hosokawa M."/>
            <person name="Miyashita H."/>
            <person name="Maruyama F."/>
            <person name="van Verk M.C."/>
            <person name="Dutilh B.E."/>
            <person name="Thompson C.C."/>
            <person name="Thompson F.L."/>
        </authorList>
    </citation>
    <scope>NUCLEOTIDE SEQUENCE [LARGE SCALE GENOMIC DNA]</scope>
    <source>
        <strain evidence="1 2">CCMR0081</strain>
    </source>
</reference>
<dbReference type="PANTHER" id="PTHR38471">
    <property type="entry name" value="FOUR HELIX BUNDLE PROTEIN"/>
    <property type="match status" value="1"/>
</dbReference>
<dbReference type="Gene3D" id="1.20.1440.60">
    <property type="entry name" value="23S rRNA-intervening sequence"/>
    <property type="match status" value="1"/>
</dbReference>
<dbReference type="NCBIfam" id="TIGR02436">
    <property type="entry name" value="four helix bundle protein"/>
    <property type="match status" value="1"/>
</dbReference>
<dbReference type="InterPro" id="IPR012657">
    <property type="entry name" value="23S_rRNA-intervening_sequence"/>
</dbReference>
<accession>A0A6M0RXZ7</accession>
<protein>
    <submittedName>
        <fullName evidence="1">Four helix bundle protein</fullName>
    </submittedName>
</protein>
<dbReference type="AlphaFoldDB" id="A0A6M0RXZ7"/>
<name>A0A6M0RXZ7_9CYAN</name>
<evidence type="ECO:0000313" key="2">
    <source>
        <dbReference type="Proteomes" id="UP000481033"/>
    </source>
</evidence>
<dbReference type="RefSeq" id="WP_163703350.1">
    <property type="nucleotide sequence ID" value="NZ_QXHD01000004.1"/>
</dbReference>
<dbReference type="EMBL" id="QXHD01000004">
    <property type="protein sequence ID" value="NEZ61108.1"/>
    <property type="molecule type" value="Genomic_DNA"/>
</dbReference>
<comment type="caution">
    <text evidence="1">The sequence shown here is derived from an EMBL/GenBank/DDBJ whole genome shotgun (WGS) entry which is preliminary data.</text>
</comment>
<dbReference type="Proteomes" id="UP000481033">
    <property type="component" value="Unassembled WGS sequence"/>
</dbReference>